<comment type="caution">
    <text evidence="1">The sequence shown here is derived from an EMBL/GenBank/DDBJ whole genome shotgun (WGS) entry which is preliminary data.</text>
</comment>
<organism evidence="1 2">
    <name type="scientific">Micromonospora humidisoli</name>
    <dbReference type="NCBI Taxonomy" id="2807622"/>
    <lineage>
        <taxon>Bacteria</taxon>
        <taxon>Bacillati</taxon>
        <taxon>Actinomycetota</taxon>
        <taxon>Actinomycetes</taxon>
        <taxon>Micromonosporales</taxon>
        <taxon>Micromonosporaceae</taxon>
        <taxon>Micromonospora</taxon>
    </lineage>
</organism>
<dbReference type="Proteomes" id="UP000809587">
    <property type="component" value="Unassembled WGS sequence"/>
</dbReference>
<evidence type="ECO:0000313" key="2">
    <source>
        <dbReference type="Proteomes" id="UP000809587"/>
    </source>
</evidence>
<evidence type="ECO:0008006" key="3">
    <source>
        <dbReference type="Google" id="ProtNLM"/>
    </source>
</evidence>
<sequence>MWQQLHEILLGKLRATGQLDMSRALIDGSHVRALKGEVPVCRRVKR</sequence>
<protein>
    <recommendedName>
        <fullName evidence="3">Transposase</fullName>
    </recommendedName>
</protein>
<dbReference type="EMBL" id="JAFEUO010000014">
    <property type="protein sequence ID" value="MBM7086820.1"/>
    <property type="molecule type" value="Genomic_DNA"/>
</dbReference>
<dbReference type="RefSeq" id="WP_204962006.1">
    <property type="nucleotide sequence ID" value="NZ_JAFEUO010000014.1"/>
</dbReference>
<reference evidence="1 2" key="1">
    <citation type="submission" date="2021-02" db="EMBL/GenBank/DDBJ databases">
        <authorList>
            <person name="Lee D.-H."/>
        </authorList>
    </citation>
    <scope>NUCLEOTIDE SEQUENCE [LARGE SCALE GENOMIC DNA]</scope>
    <source>
        <strain evidence="1 2">MMS20-R2-29</strain>
    </source>
</reference>
<accession>A0ABS2JJY6</accession>
<proteinExistence type="predicted"/>
<evidence type="ECO:0000313" key="1">
    <source>
        <dbReference type="EMBL" id="MBM7086820.1"/>
    </source>
</evidence>
<gene>
    <name evidence="1" type="ORF">JQN84_30280</name>
</gene>
<keyword evidence="2" id="KW-1185">Reference proteome</keyword>
<name>A0ABS2JJY6_9ACTN</name>